<dbReference type="GO" id="GO:0016020">
    <property type="term" value="C:membrane"/>
    <property type="evidence" value="ECO:0007669"/>
    <property type="project" value="InterPro"/>
</dbReference>
<keyword evidence="4" id="KW-1185">Reference proteome</keyword>
<reference evidence="5" key="1">
    <citation type="submission" date="2025-08" db="UniProtKB">
        <authorList>
            <consortium name="RefSeq"/>
        </authorList>
    </citation>
    <scope>IDENTIFICATION</scope>
    <source>
        <tissue evidence="5">Whole organism</tissue>
    </source>
</reference>
<feature type="domain" description="MAM" evidence="3">
    <location>
        <begin position="399"/>
        <end position="554"/>
    </location>
</feature>
<feature type="compositionally biased region" description="Low complexity" evidence="1">
    <location>
        <begin position="186"/>
        <end position="234"/>
    </location>
</feature>
<dbReference type="Gene3D" id="2.60.120.200">
    <property type="match status" value="1"/>
</dbReference>
<dbReference type="OrthoDB" id="6372453at2759"/>
<evidence type="ECO:0000256" key="2">
    <source>
        <dbReference type="SAM" id="SignalP"/>
    </source>
</evidence>
<dbReference type="KEGG" id="hazt:108679295"/>
<proteinExistence type="predicted"/>
<feature type="region of interest" description="Disordered" evidence="1">
    <location>
        <begin position="184"/>
        <end position="239"/>
    </location>
</feature>
<organism evidence="4 5">
    <name type="scientific">Hyalella azteca</name>
    <name type="common">Amphipod</name>
    <dbReference type="NCBI Taxonomy" id="294128"/>
    <lineage>
        <taxon>Eukaryota</taxon>
        <taxon>Metazoa</taxon>
        <taxon>Ecdysozoa</taxon>
        <taxon>Arthropoda</taxon>
        <taxon>Crustacea</taxon>
        <taxon>Multicrustacea</taxon>
        <taxon>Malacostraca</taxon>
        <taxon>Eumalacostraca</taxon>
        <taxon>Peracarida</taxon>
        <taxon>Amphipoda</taxon>
        <taxon>Senticaudata</taxon>
        <taxon>Talitrida</taxon>
        <taxon>Talitroidea</taxon>
        <taxon>Hyalellidae</taxon>
        <taxon>Hyalella</taxon>
    </lineage>
</organism>
<dbReference type="InterPro" id="IPR013320">
    <property type="entry name" value="ConA-like_dom_sf"/>
</dbReference>
<gene>
    <name evidence="5" type="primary">LOC108679295</name>
</gene>
<feature type="chain" id="PRO_5037102430" evidence="2">
    <location>
        <begin position="25"/>
        <end position="554"/>
    </location>
</feature>
<evidence type="ECO:0000313" key="4">
    <source>
        <dbReference type="Proteomes" id="UP000694843"/>
    </source>
</evidence>
<feature type="signal peptide" evidence="2">
    <location>
        <begin position="1"/>
        <end position="24"/>
    </location>
</feature>
<dbReference type="Proteomes" id="UP000694843">
    <property type="component" value="Unplaced"/>
</dbReference>
<sequence>MALKFLSLILFVAVLSFDFNACVGQSDTNFYFTFDEDLQGLTVHRGTWKWSDMASMQYKIPPGKEGFAVYDTPREGDELYSEFIPLDYGLNYSITFFFNSKYEQGTSFALHKLSRGGEYLHTIADYTHMSSPSNNQWLFVEGYVPPEANALFSIFCQSEYFNPDGINGYLWGCAVDSMNLITGPDPTSTAPPTTTTTTPTTTTTTPTTTTTTTPTTTTTTTPTTTTTTPTTTTTEPPPPVIDFNFTSSTQGWVLGNSNGAAWRRQNTSGEYAIEVVGSPIVSSVVLATSPRLIVGDTGEVSVAVTFRMAGSQQYPAYLKVRRSYSYNSFDTTPAFSLDAFGTSETPGYVSHGAVFRNLEPGQEFFIVLEGSLGIDQGNVISVRELQLVGASPYPVPEQDFFDFQGGLVGWSQGNMDGGRWQVVDYRNIGVTIPKPTGDYVLYADRFDIFSGVMVIESPPLSTITGSHKTISARVSARGSDDYPVSLRLRAKTLDGDYDDFPFVSIFVATDETNWQVVTADYEVRKEFFQLVIEADLGSDSENFVAIDTISVTSN</sequence>
<dbReference type="GeneID" id="108679295"/>
<accession>A0A979FIV9</accession>
<keyword evidence="2" id="KW-0732">Signal</keyword>
<evidence type="ECO:0000259" key="3">
    <source>
        <dbReference type="PROSITE" id="PS50060"/>
    </source>
</evidence>
<evidence type="ECO:0000256" key="1">
    <source>
        <dbReference type="SAM" id="MobiDB-lite"/>
    </source>
</evidence>
<dbReference type="InterPro" id="IPR000998">
    <property type="entry name" value="MAM_dom"/>
</dbReference>
<protein>
    <submittedName>
        <fullName evidence="5">Uncharacterized protein LOC108679295</fullName>
    </submittedName>
</protein>
<evidence type="ECO:0000313" key="5">
    <source>
        <dbReference type="RefSeq" id="XP_047736901.1"/>
    </source>
</evidence>
<dbReference type="AlphaFoldDB" id="A0A979FIV9"/>
<dbReference type="SUPFAM" id="SSF49899">
    <property type="entry name" value="Concanavalin A-like lectins/glucanases"/>
    <property type="match status" value="1"/>
</dbReference>
<dbReference type="PROSITE" id="PS50060">
    <property type="entry name" value="MAM_2"/>
    <property type="match status" value="1"/>
</dbReference>
<name>A0A979FIV9_HYAAZ</name>
<dbReference type="RefSeq" id="XP_047736901.1">
    <property type="nucleotide sequence ID" value="XM_047880945.1"/>
</dbReference>